<accession>A0A7Z8Y7W0</accession>
<comment type="caution">
    <text evidence="1">The sequence shown here is derived from an EMBL/GenBank/DDBJ whole genome shotgun (WGS) entry which is preliminary data.</text>
</comment>
<gene>
    <name evidence="1" type="ORF">NCTC10327_00488</name>
</gene>
<name>A0A7Z8Y7W0_9ACTO</name>
<protein>
    <submittedName>
        <fullName evidence="1">Uncharacterized protein</fullName>
    </submittedName>
</protein>
<evidence type="ECO:0000313" key="2">
    <source>
        <dbReference type="Proteomes" id="UP000269974"/>
    </source>
</evidence>
<dbReference type="EMBL" id="UYIO01000001">
    <property type="protein sequence ID" value="VDG75803.1"/>
    <property type="molecule type" value="Genomic_DNA"/>
</dbReference>
<reference evidence="1 2" key="1">
    <citation type="submission" date="2018-11" db="EMBL/GenBank/DDBJ databases">
        <authorList>
            <consortium name="Pathogen Informatics"/>
        </authorList>
    </citation>
    <scope>NUCLEOTIDE SEQUENCE [LARGE SCALE GENOMIC DNA]</scope>
    <source>
        <strain evidence="1 2">NCTC10327</strain>
    </source>
</reference>
<sequence>MERKNPAVAPPCSTGKARLEEVLHRVETGTSTARDADTIRAYIHTIETQKTPEGEDDEG</sequence>
<dbReference type="RefSeq" id="WP_185933735.1">
    <property type="nucleotide sequence ID" value="NZ_UYIO01000001.1"/>
</dbReference>
<proteinExistence type="predicted"/>
<dbReference type="AlphaFoldDB" id="A0A7Z8Y7W0"/>
<dbReference type="Proteomes" id="UP000269974">
    <property type="component" value="Unassembled WGS sequence"/>
</dbReference>
<organism evidence="1 2">
    <name type="scientific">Actinobaculum suis</name>
    <dbReference type="NCBI Taxonomy" id="1657"/>
    <lineage>
        <taxon>Bacteria</taxon>
        <taxon>Bacillati</taxon>
        <taxon>Actinomycetota</taxon>
        <taxon>Actinomycetes</taxon>
        <taxon>Actinomycetales</taxon>
        <taxon>Actinomycetaceae</taxon>
        <taxon>Actinobaculum</taxon>
    </lineage>
</organism>
<evidence type="ECO:0000313" key="1">
    <source>
        <dbReference type="EMBL" id="VDG75803.1"/>
    </source>
</evidence>